<dbReference type="SUPFAM" id="SSF48371">
    <property type="entry name" value="ARM repeat"/>
    <property type="match status" value="2"/>
</dbReference>
<feature type="compositionally biased region" description="Acidic residues" evidence="3">
    <location>
        <begin position="374"/>
        <end position="385"/>
    </location>
</feature>
<sequence length="2477" mass="271010">MSDGSGSSGPRRSSASKPGAEIGQRRDEKDIKFREQSDSNAKVLRYVTDFLMNHSGKWIGLDKLNHNPKLVGFIGHLLVGLPGIHRTMTVRATDGTEKEIGYLGTEWIAQTFNIRDWGGIPMVPREIITVTKDPAGEVLVKLTSNWTTTRTGSKLIVDPNAPQADAARGHGYHYGNYGGGGASSWKGGGGRHSKRQYNHGGYYGNGSDDQWWDQQYQGDNRLSSSSYRYGRRGADSDQDSRVKRECSPAVDWDDDTPPAKQGDESNGDVERGDPDPKRQRVKSPSVHRRASSRSRGKSATRSNSRRDRRRSRDRSRDGSMRRSSRRRSRGSTSLGRVKDEEDDYRGRSKSRAADRRGYPAPRSRSSSESSVELSDAESWPEDPTDDRENRNNNVVSTPAAAAEVPEALKQAKAIADDLQLFELGSERKQRDMRDMLREMIRDIYQIYRPEKSSHVHSRLFRKFSGREDLLYLLVADRYVGRPTYHERRRRRIKYRPKREEHKSVKPAVSASTSRSSSQTPTASQRNGVGREGSGLDATASSSSAAAAVVEAENTVTTPLPPVLPLNIRVTPEIIKFLTRTRSWLQKAVDSLVPKIVLFDEANAHPLDIRVLHVLTNCCMIKFRPERAPHKVIGCLAGYERCIPTNLPQGKSVTNMSIPKTNALLLKIVMRDPSTGQITNGDLAFRAVSNEPATEEELEIGAANWQSISSIASLSTWYDEDGPAFWQCSAPIPGTMVRHKSKAQPRRINRVTPIFLSEDDRAKVEAMRERLVQPEAAKHLQEYLAAEDISGQIVALRALAEAAPTDVQVFWLLHRQLRGMPTHPWRKHLARTCESMPVDGKNEVIAEWYNSVLVPESKALQAFLDDTPTPPIPSTAIEFIRQIELALEYPFTKSLYNDEIGLPANNAMEVLFGRYARRLGEAVGPSGEQSDWCLTTFRTYLQSILVLSTKSGKRPSKYLNVAEVCGSCLKIAQSIEAPPDVTTQAALVLAHGIDNARENEQLMDHVTSVDSSTSSALSLLDGALVIPPREDMPLSCRLALSRGLLVAAVDDATREKYTGRCVESYISLLLDRHAALDTPTLLYGLQSLMVLVSRGAEGPLMEPKRIRQLLEVCVTHWEHPSNLVHQLCEQLFEIECRKAGASSAAKLSIVQQSIKELPFCRAKCKGLSFLLPVSSDDDTMAIALDMVPDLLDTVSQEGSSSSAAKQLLERVCSMAPEAGKKFDLRERLFSPILALLNRIHQDEESDLHQGLADTLTNILAKAPAELLVSLWNAALSASCSADGTGGDYSVLALAGLFRKLGRAEFTETGLTLVEPKAKKKSHRHHASQEQSGAVQGTVGMGGREEYGSLPIETLERWILSSDSAMAISTLKLMSTVKSPATTPITTAEVRLVYPLFIRNGQQLKLSDLALRQRATSALKAFLQRLRDTWDMKSHQQDGPGLSSKRYAPWLKELFLDYLIPVATRPGSPLEIAYPAATIVEHVYKLFGSLPVSLNTGKVYTGCSIAQELGFYDSEVIMSLLQALGAAWSKQRTAVVQALQAVPPEVILQVGPQIDRRIAELARKSKQVVRVRWTSEAAALAALYSQALRGRDRVEYVDGIMEEVKREFKQSIGKGLDALRGLHVHLACLAAALPTIRGMASCASEGFSSVESVTSVEVMLSICVSVLGAISEGVDDVLVSSNLLTAVGLDHAAGRPKTSVDCRGHLIVSEEGSVESDEAMDTSDDVSMDIDDGTSTTTSAWTTIKESISALEAIVENLTSMESIAGAPAGGSSVSLVTLASPSAVEVWDKVGSMLLLFLLSTKHPGANTRLYRCLAEVTRRLLLSEDPQLQELPHKWLQDLHSLLVRDATVGEEDSEERSRLQMVLPPALRRSFGLGLCFVGILEGAANHLRLSGGGYTSCQMLLDTIARLQGVFEGPSAEDVTSCVHALNVLRAIVRDAHLAGYIPESVMNSILLLAVKTLSQRGEETWPIRSAGTLLFVHASRRVLGNDSEHTVASGHKHTGRATTLMELCRRQPQLIDAITALLRDRTVDDGSTVMPALLFVCKLKLGNEEALAKQQHKDLLSAIWELAKSPIWHVRKLASVALVNLGAVGSISDALRLQPHSANGMHVKLEVIRFLVKTGRTSGLRVGDIQALLRETSLCPPLNTIVLEIARLCQFKLGAGPCDAGDGFLGVQRSQAAAAVSTEPVENSCHPQVLQAFIENNHASEELVAKALSVDISAKPEYRGAVLAALTAASPELLTEAVVERLHTLFFPNDVDGVLALAKSRAESSHRKDWLELCSRSSQPAEVRVAVASLVPDTIAVALLQDECEEVRRIACKNLGGLAPLPTLYQRFSSDDPLRVPTASEVTSLIADRAAPRSFDKEEPNTYQEELLSTQLALKANTAASQPPEGVRAALGALVEGLVDFGWSLACDEFVFESAFALLGAAKGAFPELSGKFDRDEVPLCLRRLARPNTSLDRCLFLCPSTTTAVHCST</sequence>
<feature type="compositionally biased region" description="Low complexity" evidence="3">
    <location>
        <begin position="1"/>
        <end position="19"/>
    </location>
</feature>
<evidence type="ECO:0000256" key="2">
    <source>
        <dbReference type="ARBA" id="ARBA00022694"/>
    </source>
</evidence>
<feature type="region of interest" description="Disordered" evidence="3">
    <location>
        <begin position="1711"/>
        <end position="1730"/>
    </location>
</feature>
<feature type="region of interest" description="Disordered" evidence="3">
    <location>
        <begin position="221"/>
        <end position="392"/>
    </location>
</feature>
<feature type="compositionally biased region" description="Basic and acidic residues" evidence="3">
    <location>
        <begin position="268"/>
        <end position="278"/>
    </location>
</feature>
<feature type="compositionally biased region" description="Low complexity" evidence="3">
    <location>
        <begin position="506"/>
        <end position="525"/>
    </location>
</feature>
<proteinExistence type="inferred from homology"/>
<evidence type="ECO:0000259" key="5">
    <source>
        <dbReference type="Pfam" id="PF25151"/>
    </source>
</evidence>
<evidence type="ECO:0000256" key="3">
    <source>
        <dbReference type="SAM" id="MobiDB-lite"/>
    </source>
</evidence>
<comment type="caution">
    <text evidence="6">The sequence shown here is derived from an EMBL/GenBank/DDBJ whole genome shotgun (WGS) entry which is preliminary data.</text>
</comment>
<reference evidence="6 7" key="1">
    <citation type="submission" date="2020-04" db="EMBL/GenBank/DDBJ databases">
        <title>Perkinsus olseni comparative genomics.</title>
        <authorList>
            <person name="Bogema D.R."/>
        </authorList>
    </citation>
    <scope>NUCLEOTIDE SEQUENCE [LARGE SCALE GENOMIC DNA]</scope>
    <source>
        <strain evidence="6">ATCC PRA-31</strain>
    </source>
</reference>
<feature type="compositionally biased region" description="Basic and acidic residues" evidence="3">
    <location>
        <begin position="232"/>
        <end position="246"/>
    </location>
</feature>
<dbReference type="GO" id="GO:0030488">
    <property type="term" value="P:tRNA methylation"/>
    <property type="evidence" value="ECO:0007669"/>
    <property type="project" value="TreeGrafter"/>
</dbReference>
<dbReference type="InterPro" id="IPR051954">
    <property type="entry name" value="tRNA_methyltransferase_THADA"/>
</dbReference>
<dbReference type="InterPro" id="IPR016024">
    <property type="entry name" value="ARM-type_fold"/>
</dbReference>
<dbReference type="PANTHER" id="PTHR14387">
    <property type="entry name" value="THADA/DEATH RECEPTOR INTERACTING PROTEIN"/>
    <property type="match status" value="1"/>
</dbReference>
<feature type="compositionally biased region" description="Basic residues" evidence="3">
    <location>
        <begin position="279"/>
        <end position="298"/>
    </location>
</feature>
<evidence type="ECO:0000313" key="7">
    <source>
        <dbReference type="Proteomes" id="UP000572268"/>
    </source>
</evidence>
<gene>
    <name evidence="6" type="ORF">FOL46_004757</name>
</gene>
<dbReference type="PANTHER" id="PTHR14387:SF0">
    <property type="entry name" value="DUF2428 DOMAIN-CONTAINING PROTEIN"/>
    <property type="match status" value="1"/>
</dbReference>
<evidence type="ECO:0000259" key="4">
    <source>
        <dbReference type="Pfam" id="PF10350"/>
    </source>
</evidence>
<dbReference type="Pfam" id="PF25151">
    <property type="entry name" value="TPR_Trm732_C"/>
    <property type="match status" value="1"/>
</dbReference>
<dbReference type="Pfam" id="PF10350">
    <property type="entry name" value="DUF2428"/>
    <property type="match status" value="1"/>
</dbReference>
<feature type="region of interest" description="Disordered" evidence="3">
    <location>
        <begin position="1"/>
        <end position="30"/>
    </location>
</feature>
<feature type="compositionally biased region" description="Basic residues" evidence="3">
    <location>
        <begin position="486"/>
        <end position="496"/>
    </location>
</feature>
<accession>A0A7J6MUB3</accession>
<feature type="compositionally biased region" description="Low complexity" evidence="3">
    <location>
        <begin position="363"/>
        <end position="373"/>
    </location>
</feature>
<organism evidence="6 7">
    <name type="scientific">Perkinsus olseni</name>
    <name type="common">Perkinsus atlanticus</name>
    <dbReference type="NCBI Taxonomy" id="32597"/>
    <lineage>
        <taxon>Eukaryota</taxon>
        <taxon>Sar</taxon>
        <taxon>Alveolata</taxon>
        <taxon>Perkinsozoa</taxon>
        <taxon>Perkinsea</taxon>
        <taxon>Perkinsida</taxon>
        <taxon>Perkinsidae</taxon>
        <taxon>Perkinsus</taxon>
    </lineage>
</organism>
<dbReference type="GO" id="GO:0005829">
    <property type="term" value="C:cytosol"/>
    <property type="evidence" value="ECO:0007669"/>
    <property type="project" value="TreeGrafter"/>
</dbReference>
<dbReference type="Proteomes" id="UP000572268">
    <property type="component" value="Unassembled WGS sequence"/>
</dbReference>
<dbReference type="InterPro" id="IPR056842">
    <property type="entry name" value="THADA-like_TPR_C"/>
</dbReference>
<evidence type="ECO:0000256" key="1">
    <source>
        <dbReference type="ARBA" id="ARBA00010409"/>
    </source>
</evidence>
<feature type="region of interest" description="Disordered" evidence="3">
    <location>
        <begin position="1315"/>
        <end position="1338"/>
    </location>
</feature>
<dbReference type="EMBL" id="JABANN010000029">
    <property type="protein sequence ID" value="KAF4674501.1"/>
    <property type="molecule type" value="Genomic_DNA"/>
</dbReference>
<name>A0A7J6MUB3_PEROL</name>
<comment type="similarity">
    <text evidence="1">Belongs to the THADA family.</text>
</comment>
<feature type="region of interest" description="Disordered" evidence="3">
    <location>
        <begin position="485"/>
        <end position="537"/>
    </location>
</feature>
<feature type="domain" description="tRNA (32-2'-O)-methyltransferase regulator THADA-like C-terminal TPR repeats region" evidence="5">
    <location>
        <begin position="1971"/>
        <end position="2109"/>
    </location>
</feature>
<dbReference type="InterPro" id="IPR019442">
    <property type="entry name" value="THADA/TRM732_DUF2428"/>
</dbReference>
<protein>
    <submittedName>
        <fullName evidence="6">Uncharacterized protein</fullName>
    </submittedName>
</protein>
<keyword evidence="2" id="KW-0819">tRNA processing</keyword>
<feature type="domain" description="DUF2428" evidence="4">
    <location>
        <begin position="1709"/>
        <end position="1961"/>
    </location>
</feature>
<evidence type="ECO:0000313" key="6">
    <source>
        <dbReference type="EMBL" id="KAF4674501.1"/>
    </source>
</evidence>